<dbReference type="Gene3D" id="3.60.60.10">
    <property type="entry name" value="Penicillin V Acylase, Chain A"/>
    <property type="match status" value="1"/>
</dbReference>
<dbReference type="PANTHER" id="PTHR35190">
    <property type="entry name" value="PROTEIN DCD1B"/>
    <property type="match status" value="1"/>
</dbReference>
<sequence>MLPELIRMSCTALGAYSSATKTGDLIQLRALDFGGGPFANNTVLTVHRSGDVNAYVTVGFPSFVGVITGVSEKGVGVSEKVWMTYDTPSIQPGSYDGIPDVLALRDVLAKTGGKEEAEGYLEDLNRTWSIWIGIGDYDTQRFDLVGYKQDSVTVYDDETIGKETGQEYIEDVCYVDKHPQPSHANDLPEIIKSKHGEIDFEAVQDIVLGHDTGDLHWAAYDFGKKEMVLAIGRTNEEGEYGVDGEWNACRRPAIKFKLDDLWNGV</sequence>
<protein>
    <submittedName>
        <fullName evidence="1">Uncharacterized protein</fullName>
    </submittedName>
</protein>
<keyword evidence="2" id="KW-1185">Reference proteome</keyword>
<name>A0A9W7FXL4_9STRA</name>
<dbReference type="OrthoDB" id="189997at2759"/>
<reference evidence="2" key="1">
    <citation type="journal article" date="2023" name="Commun. Biol.">
        <title>Genome analysis of Parmales, the sister group of diatoms, reveals the evolutionary specialization of diatoms from phago-mixotrophs to photoautotrophs.</title>
        <authorList>
            <person name="Ban H."/>
            <person name="Sato S."/>
            <person name="Yoshikawa S."/>
            <person name="Yamada K."/>
            <person name="Nakamura Y."/>
            <person name="Ichinomiya M."/>
            <person name="Sato N."/>
            <person name="Blanc-Mathieu R."/>
            <person name="Endo H."/>
            <person name="Kuwata A."/>
            <person name="Ogata H."/>
        </authorList>
    </citation>
    <scope>NUCLEOTIDE SEQUENCE [LARGE SCALE GENOMIC DNA]</scope>
</reference>
<proteinExistence type="predicted"/>
<dbReference type="PANTHER" id="PTHR35190:SF1">
    <property type="entry name" value="PEPTIDASE C45 HYDROLASE DOMAIN-CONTAINING PROTEIN"/>
    <property type="match status" value="1"/>
</dbReference>
<organism evidence="1 2">
    <name type="scientific">Triparma columacea</name>
    <dbReference type="NCBI Taxonomy" id="722753"/>
    <lineage>
        <taxon>Eukaryota</taxon>
        <taxon>Sar</taxon>
        <taxon>Stramenopiles</taxon>
        <taxon>Ochrophyta</taxon>
        <taxon>Bolidophyceae</taxon>
        <taxon>Parmales</taxon>
        <taxon>Triparmaceae</taxon>
        <taxon>Triparma</taxon>
    </lineage>
</organism>
<accession>A0A9W7FXL4</accession>
<dbReference type="Proteomes" id="UP001165065">
    <property type="component" value="Unassembled WGS sequence"/>
</dbReference>
<evidence type="ECO:0000313" key="2">
    <source>
        <dbReference type="Proteomes" id="UP001165065"/>
    </source>
</evidence>
<gene>
    <name evidence="1" type="ORF">TrCOL_g4598</name>
</gene>
<dbReference type="InterPro" id="IPR047803">
    <property type="entry name" value="DCD1A/B-like"/>
</dbReference>
<dbReference type="EMBL" id="BRYA01000621">
    <property type="protein sequence ID" value="GMI25974.1"/>
    <property type="molecule type" value="Genomic_DNA"/>
</dbReference>
<comment type="caution">
    <text evidence="1">The sequence shown here is derived from an EMBL/GenBank/DDBJ whole genome shotgun (WGS) entry which is preliminary data.</text>
</comment>
<evidence type="ECO:0000313" key="1">
    <source>
        <dbReference type="EMBL" id="GMI25974.1"/>
    </source>
</evidence>
<dbReference type="AlphaFoldDB" id="A0A9W7FXL4"/>